<name>A0A9J7MB36_BRAFL</name>
<evidence type="ECO:0000259" key="9">
    <source>
        <dbReference type="PROSITE" id="PS50261"/>
    </source>
</evidence>
<evidence type="ECO:0000256" key="7">
    <source>
        <dbReference type="SAM" id="Phobius"/>
    </source>
</evidence>
<dbReference type="Gene3D" id="4.10.410.20">
    <property type="match status" value="1"/>
</dbReference>
<dbReference type="OMA" id="HITLTIQ"/>
<evidence type="ECO:0000256" key="1">
    <source>
        <dbReference type="ARBA" id="ARBA00004141"/>
    </source>
</evidence>
<feature type="transmembrane region" description="Helical" evidence="7">
    <location>
        <begin position="867"/>
        <end position="888"/>
    </location>
</feature>
<feature type="transmembrane region" description="Helical" evidence="7">
    <location>
        <begin position="754"/>
        <end position="776"/>
    </location>
</feature>
<dbReference type="PANTHER" id="PTHR45902">
    <property type="entry name" value="LATROPHILIN RECEPTOR-LIKE PROTEIN A"/>
    <property type="match status" value="1"/>
</dbReference>
<dbReference type="PROSITE" id="PS00524">
    <property type="entry name" value="SMB_1"/>
    <property type="match status" value="1"/>
</dbReference>
<keyword evidence="8" id="KW-0732">Signal</keyword>
<dbReference type="GO" id="GO:0004930">
    <property type="term" value="F:G protein-coupled receptor activity"/>
    <property type="evidence" value="ECO:0007669"/>
    <property type="project" value="InterPro"/>
</dbReference>
<evidence type="ECO:0000313" key="11">
    <source>
        <dbReference type="Proteomes" id="UP000001554"/>
    </source>
</evidence>
<feature type="domain" description="SMB" evidence="10">
    <location>
        <begin position="94"/>
        <end position="146"/>
    </location>
</feature>
<feature type="transmembrane region" description="Helical" evidence="7">
    <location>
        <begin position="826"/>
        <end position="846"/>
    </location>
</feature>
<keyword evidence="3 7" id="KW-1133">Transmembrane helix</keyword>
<dbReference type="PANTHER" id="PTHR45902:SF4">
    <property type="entry name" value="G-PROTEIN COUPLED RECEPTORS FAMILY 2 PROFILE 2 DOMAIN-CONTAINING PROTEIN"/>
    <property type="match status" value="1"/>
</dbReference>
<proteinExistence type="predicted"/>
<dbReference type="SMART" id="SM00201">
    <property type="entry name" value="SO"/>
    <property type="match status" value="1"/>
</dbReference>
<dbReference type="PROSITE" id="PS50958">
    <property type="entry name" value="SMB_2"/>
    <property type="match status" value="1"/>
</dbReference>
<feature type="region of interest" description="Disordered" evidence="6">
    <location>
        <begin position="145"/>
        <end position="168"/>
    </location>
</feature>
<dbReference type="Pfam" id="PF01033">
    <property type="entry name" value="Somatomedin_B"/>
    <property type="match status" value="1"/>
</dbReference>
<dbReference type="GeneID" id="118430757"/>
<dbReference type="KEGG" id="bfo:118430757"/>
<evidence type="ECO:0000256" key="3">
    <source>
        <dbReference type="ARBA" id="ARBA00022989"/>
    </source>
</evidence>
<dbReference type="PROSITE" id="PS50261">
    <property type="entry name" value="G_PROTEIN_RECEP_F2_4"/>
    <property type="match status" value="1"/>
</dbReference>
<comment type="subcellular location">
    <subcellularLocation>
        <location evidence="1">Membrane</location>
        <topology evidence="1">Multi-pass membrane protein</topology>
    </subcellularLocation>
</comment>
<dbReference type="InterPro" id="IPR022343">
    <property type="entry name" value="GCR1-cAMP_receptor"/>
</dbReference>
<feature type="transmembrane region" description="Helical" evidence="7">
    <location>
        <begin position="958"/>
        <end position="980"/>
    </location>
</feature>
<organism evidence="11 12">
    <name type="scientific">Branchiostoma floridae</name>
    <name type="common">Florida lancelet</name>
    <name type="synonym">Amphioxus</name>
    <dbReference type="NCBI Taxonomy" id="7739"/>
    <lineage>
        <taxon>Eukaryota</taxon>
        <taxon>Metazoa</taxon>
        <taxon>Chordata</taxon>
        <taxon>Cephalochordata</taxon>
        <taxon>Leptocardii</taxon>
        <taxon>Amphioxiformes</taxon>
        <taxon>Branchiostomatidae</taxon>
        <taxon>Branchiostoma</taxon>
    </lineage>
</organism>
<dbReference type="GO" id="GO:0007166">
    <property type="term" value="P:cell surface receptor signaling pathway"/>
    <property type="evidence" value="ECO:0007669"/>
    <property type="project" value="InterPro"/>
</dbReference>
<evidence type="ECO:0000256" key="4">
    <source>
        <dbReference type="ARBA" id="ARBA00023136"/>
    </source>
</evidence>
<dbReference type="Gene3D" id="1.20.1070.10">
    <property type="entry name" value="Rhodopsin 7-helix transmembrane proteins"/>
    <property type="match status" value="1"/>
</dbReference>
<evidence type="ECO:0000256" key="2">
    <source>
        <dbReference type="ARBA" id="ARBA00022692"/>
    </source>
</evidence>
<sequence length="1104" mass="123505">MRAFLNLTTTMYLAAVVLPLVLAFPAVKGPRYREEGGLFSAKGIVDVQDRTIWIRQPTSEYTRLNDGEQRSCKTVKRSIHEVDDEISNLSYCLPHGTCEGHCGEPDPSNLYYQSYFNCRCDMDCEIFQDCCPDYSTVCAHHHAEEGSGNSDPSAADRQDEAGGAEGSPPLENFDCVKISGYYQDTYWVVTQCHPSWTDGDIRRQCEDTDNMDFLSVFPVTGEDGFTYKNAFCAQCNHMKNFTFWNVYAGCRERPPDSRDPAILPSYLNHSCLVRILPERAERPLRFCEPDLVTSCPPDSNSTIAEICKSYESIVVGGDSKGPLTAYKNRHCAICNAVHNDDLFCPIWRRYGNGFYWTLGIDQTSSNLQNNRRVSLGESGTSMDMDFSGPLGWLPAAFSVLMDFDPVRGESSFTYTDLTNPAADEDVEMVTCQAGQIYDPFLAICRSVFCGEGFSYDFWNKMCVSNQNSSHVLQTIHITLTIQIQTYSSLVNEELEHQVIGAVTGLFNISQAGLQSINVNIDSPWQQVNTSASSGERIPPDSNVQNGPVGESFFSMTFSLEIPITDNFMNGNYSYFLDNLYANLEDFDFYIAGVPVNAIDSREDVDVDSFQCRNGTIPRVYDFMDFVFMTDQENNTILHVNSTCKSFSEDEFTVYSVSMHASKFGELTTQIAQVLVCVDETSCPIVPLNQSEYQLLPNNSLLYLSCAYGDHLVPPSDYCIINGHPHVVFCENSTADSGVDYQPVEAPTAITADRVVTFVAMVVSLTTLAATIVTYLLFSSLRTLPGLTILNLSTSLFLSQVVFLSSVNRENISSDLLCKVTGMGIHYLYLTSFFWMNVTAFMVYKTFVVEKTIIVRCRSDHMRKALRYMVYAWGCPLIIVSICAVLEFVDVGPLKDVGFGYGGTVTCWISQLYPLIFAFFVPLAIIIVANAILFIITVISINRTRSVQGKNARQNVKVYVRLSTVMGFTWIFGFLAVVVNARIITEILWFLFIIFNCLQGVFLFIAFVCNTRVLNLYKKRLGLKRKGGQLVRGMSTPPCSPIKKSPTETTLVPSTPPVSINTISEKCMKKSPSQTFLIPPCSFEFEPTPLYPPPQENEEDIVTRL</sequence>
<dbReference type="SUPFAM" id="SSF81321">
    <property type="entry name" value="Family A G protein-coupled receptor-like"/>
    <property type="match status" value="1"/>
</dbReference>
<keyword evidence="4 7" id="KW-0472">Membrane</keyword>
<keyword evidence="2 7" id="KW-0812">Transmembrane</keyword>
<keyword evidence="5" id="KW-1015">Disulfide bond</keyword>
<evidence type="ECO:0000256" key="5">
    <source>
        <dbReference type="ARBA" id="ARBA00023157"/>
    </source>
</evidence>
<feature type="transmembrane region" description="Helical" evidence="7">
    <location>
        <begin position="788"/>
        <end position="806"/>
    </location>
</feature>
<reference evidence="11" key="1">
    <citation type="journal article" date="2020" name="Nat. Ecol. Evol.">
        <title>Deeply conserved synteny resolves early events in vertebrate evolution.</title>
        <authorList>
            <person name="Simakov O."/>
            <person name="Marletaz F."/>
            <person name="Yue J.X."/>
            <person name="O'Connell B."/>
            <person name="Jenkins J."/>
            <person name="Brandt A."/>
            <person name="Calef R."/>
            <person name="Tung C.H."/>
            <person name="Huang T.K."/>
            <person name="Schmutz J."/>
            <person name="Satoh N."/>
            <person name="Yu J.K."/>
            <person name="Putnam N.H."/>
            <person name="Green R.E."/>
            <person name="Rokhsar D.S."/>
        </authorList>
    </citation>
    <scope>NUCLEOTIDE SEQUENCE [LARGE SCALE GENOMIC DNA]</scope>
    <source>
        <strain evidence="11">S238N-H82</strain>
    </source>
</reference>
<protein>
    <submittedName>
        <fullName evidence="12">Uncharacterized protein LOC118430757</fullName>
    </submittedName>
</protein>
<feature type="transmembrane region" description="Helical" evidence="7">
    <location>
        <begin position="914"/>
        <end position="938"/>
    </location>
</feature>
<dbReference type="InterPro" id="IPR053231">
    <property type="entry name" value="GPCR_LN-TM7"/>
</dbReference>
<feature type="domain" description="G-protein coupled receptors family 2 profile 2" evidence="9">
    <location>
        <begin position="752"/>
        <end position="1010"/>
    </location>
</feature>
<feature type="chain" id="PRO_5039897666" evidence="8">
    <location>
        <begin position="24"/>
        <end position="1104"/>
    </location>
</feature>
<evidence type="ECO:0000313" key="12">
    <source>
        <dbReference type="RefSeq" id="XP_035697668.1"/>
    </source>
</evidence>
<gene>
    <name evidence="12" type="primary">LOC118430757</name>
</gene>
<feature type="transmembrane region" description="Helical" evidence="7">
    <location>
        <begin position="986"/>
        <end position="1008"/>
    </location>
</feature>
<dbReference type="OrthoDB" id="6134459at2759"/>
<dbReference type="SUPFAM" id="SSF90188">
    <property type="entry name" value="Somatomedin B domain"/>
    <property type="match status" value="1"/>
</dbReference>
<dbReference type="InterPro" id="IPR017981">
    <property type="entry name" value="GPCR_2-like_7TM"/>
</dbReference>
<reference evidence="12" key="2">
    <citation type="submission" date="2025-08" db="UniProtKB">
        <authorList>
            <consortium name="RefSeq"/>
        </authorList>
    </citation>
    <scope>IDENTIFICATION</scope>
    <source>
        <strain evidence="12">S238N-H82</strain>
        <tissue evidence="12">Testes</tissue>
    </source>
</reference>
<dbReference type="RefSeq" id="XP_035697668.1">
    <property type="nucleotide sequence ID" value="XM_035841775.1"/>
</dbReference>
<evidence type="ECO:0000256" key="8">
    <source>
        <dbReference type="SAM" id="SignalP"/>
    </source>
</evidence>
<dbReference type="PRINTS" id="PR02001">
    <property type="entry name" value="GCR1CAMPR"/>
</dbReference>
<dbReference type="AlphaFoldDB" id="A0A9J7MB36"/>
<evidence type="ECO:0000259" key="10">
    <source>
        <dbReference type="PROSITE" id="PS50958"/>
    </source>
</evidence>
<dbReference type="InterPro" id="IPR001212">
    <property type="entry name" value="Somatomedin_B_dom"/>
</dbReference>
<feature type="signal peptide" evidence="8">
    <location>
        <begin position="1"/>
        <end position="23"/>
    </location>
</feature>
<dbReference type="Pfam" id="PF00002">
    <property type="entry name" value="7tm_2"/>
    <property type="match status" value="1"/>
</dbReference>
<keyword evidence="11" id="KW-1185">Reference proteome</keyword>
<accession>A0A9J7MB36</accession>
<dbReference type="InterPro" id="IPR000832">
    <property type="entry name" value="GPCR_2_secretin-like"/>
</dbReference>
<evidence type="ECO:0000256" key="6">
    <source>
        <dbReference type="SAM" id="MobiDB-lite"/>
    </source>
</evidence>
<dbReference type="CDD" id="cd15039">
    <property type="entry name" value="7tmB3_Methuselah-like"/>
    <property type="match status" value="1"/>
</dbReference>
<dbReference type="GO" id="GO:0016020">
    <property type="term" value="C:membrane"/>
    <property type="evidence" value="ECO:0007669"/>
    <property type="project" value="UniProtKB-SubCell"/>
</dbReference>
<dbReference type="InterPro" id="IPR036024">
    <property type="entry name" value="Somatomedin_B-like_dom_sf"/>
</dbReference>
<dbReference type="Proteomes" id="UP000001554">
    <property type="component" value="Chromosome 14"/>
</dbReference>